<name>A0A3N4HVT1_ASCIM</name>
<sequence>MYTQKTRRKVGLIHKIEIELVSNVSIAIEAEVAGDSESASQLEVASTSPPPPSNPNPDTGSNSETSSSYYNKLRRKRSHSGLHSARFRELTVDFDSPQTKAYFDSIGGGSIASSIQPTNTPPIGIMTGMGSTVAAAKKPIRQLITQVENGQKQTSHGANYSSDHQSNMEVDSEGQSTNIQTVHWIETVNIASEVLAESSKREGELMVRSVESARNAAVEALKALAAEQYKLAIERAAAQATNDGGPIKALETAHEEIKEIHERTQTLLAQAWDSDLPEIIYLPLKKRRRLGYVSYIF</sequence>
<evidence type="ECO:0000313" key="3">
    <source>
        <dbReference type="Proteomes" id="UP000275078"/>
    </source>
</evidence>
<dbReference type="EMBL" id="ML119753">
    <property type="protein sequence ID" value="RPA75960.1"/>
    <property type="molecule type" value="Genomic_DNA"/>
</dbReference>
<evidence type="ECO:0000313" key="2">
    <source>
        <dbReference type="EMBL" id="RPA75960.1"/>
    </source>
</evidence>
<feature type="region of interest" description="Disordered" evidence="1">
    <location>
        <begin position="37"/>
        <end position="82"/>
    </location>
</feature>
<evidence type="ECO:0000256" key="1">
    <source>
        <dbReference type="SAM" id="MobiDB-lite"/>
    </source>
</evidence>
<gene>
    <name evidence="2" type="ORF">BJ508DRAFT_311478</name>
</gene>
<protein>
    <submittedName>
        <fullName evidence="2">Uncharacterized protein</fullName>
    </submittedName>
</protein>
<dbReference type="AlphaFoldDB" id="A0A3N4HVT1"/>
<organism evidence="2 3">
    <name type="scientific">Ascobolus immersus RN42</name>
    <dbReference type="NCBI Taxonomy" id="1160509"/>
    <lineage>
        <taxon>Eukaryota</taxon>
        <taxon>Fungi</taxon>
        <taxon>Dikarya</taxon>
        <taxon>Ascomycota</taxon>
        <taxon>Pezizomycotina</taxon>
        <taxon>Pezizomycetes</taxon>
        <taxon>Pezizales</taxon>
        <taxon>Ascobolaceae</taxon>
        <taxon>Ascobolus</taxon>
    </lineage>
</organism>
<dbReference type="Proteomes" id="UP000275078">
    <property type="component" value="Unassembled WGS sequence"/>
</dbReference>
<proteinExistence type="predicted"/>
<accession>A0A3N4HVT1</accession>
<reference evidence="2 3" key="1">
    <citation type="journal article" date="2018" name="Nat. Ecol. Evol.">
        <title>Pezizomycetes genomes reveal the molecular basis of ectomycorrhizal truffle lifestyle.</title>
        <authorList>
            <person name="Murat C."/>
            <person name="Payen T."/>
            <person name="Noel B."/>
            <person name="Kuo A."/>
            <person name="Morin E."/>
            <person name="Chen J."/>
            <person name="Kohler A."/>
            <person name="Krizsan K."/>
            <person name="Balestrini R."/>
            <person name="Da Silva C."/>
            <person name="Montanini B."/>
            <person name="Hainaut M."/>
            <person name="Levati E."/>
            <person name="Barry K.W."/>
            <person name="Belfiori B."/>
            <person name="Cichocki N."/>
            <person name="Clum A."/>
            <person name="Dockter R.B."/>
            <person name="Fauchery L."/>
            <person name="Guy J."/>
            <person name="Iotti M."/>
            <person name="Le Tacon F."/>
            <person name="Lindquist E.A."/>
            <person name="Lipzen A."/>
            <person name="Malagnac F."/>
            <person name="Mello A."/>
            <person name="Molinier V."/>
            <person name="Miyauchi S."/>
            <person name="Poulain J."/>
            <person name="Riccioni C."/>
            <person name="Rubini A."/>
            <person name="Sitrit Y."/>
            <person name="Splivallo R."/>
            <person name="Traeger S."/>
            <person name="Wang M."/>
            <person name="Zifcakova L."/>
            <person name="Wipf D."/>
            <person name="Zambonelli A."/>
            <person name="Paolocci F."/>
            <person name="Nowrousian M."/>
            <person name="Ottonello S."/>
            <person name="Baldrian P."/>
            <person name="Spatafora J.W."/>
            <person name="Henrissat B."/>
            <person name="Nagy L.G."/>
            <person name="Aury J.M."/>
            <person name="Wincker P."/>
            <person name="Grigoriev I.V."/>
            <person name="Bonfante P."/>
            <person name="Martin F.M."/>
        </authorList>
    </citation>
    <scope>NUCLEOTIDE SEQUENCE [LARGE SCALE GENOMIC DNA]</scope>
    <source>
        <strain evidence="2 3">RN42</strain>
    </source>
</reference>
<keyword evidence="3" id="KW-1185">Reference proteome</keyword>
<feature type="region of interest" description="Disordered" evidence="1">
    <location>
        <begin position="151"/>
        <end position="170"/>
    </location>
</feature>